<feature type="transmembrane region" description="Helical" evidence="9">
    <location>
        <begin position="51"/>
        <end position="70"/>
    </location>
</feature>
<dbReference type="PANTHER" id="PTHR34040:SF2">
    <property type="entry name" value="FLAGELLAR BIOSYNTHETIC PROTEIN FLIQ"/>
    <property type="match status" value="1"/>
</dbReference>
<keyword evidence="7 9" id="KW-0472">Membrane</keyword>
<evidence type="ECO:0000256" key="2">
    <source>
        <dbReference type="ARBA" id="ARBA00006156"/>
    </source>
</evidence>
<evidence type="ECO:0000256" key="8">
    <source>
        <dbReference type="ARBA" id="ARBA00023143"/>
    </source>
</evidence>
<feature type="transmembrane region" description="Helical" evidence="9">
    <location>
        <begin position="12"/>
        <end position="39"/>
    </location>
</feature>
<gene>
    <name evidence="9" type="primary">fliQ</name>
    <name evidence="10" type="ORF">A3F84_01690</name>
</gene>
<dbReference type="PRINTS" id="PR00952">
    <property type="entry name" value="TYPE3IMQPROT"/>
</dbReference>
<dbReference type="PIRSF" id="PIRSF004669">
    <property type="entry name" value="FliQ"/>
    <property type="match status" value="1"/>
</dbReference>
<keyword evidence="6 9" id="KW-1133">Transmembrane helix</keyword>
<dbReference type="InterPro" id="IPR006305">
    <property type="entry name" value="FliQ"/>
</dbReference>
<comment type="function">
    <text evidence="9">Role in flagellar biosynthesis.</text>
</comment>
<dbReference type="AlphaFoldDB" id="A0A1F6D2L4"/>
<dbReference type="GO" id="GO:0009306">
    <property type="term" value="P:protein secretion"/>
    <property type="evidence" value="ECO:0007669"/>
    <property type="project" value="InterPro"/>
</dbReference>
<reference evidence="10 11" key="1">
    <citation type="journal article" date="2016" name="Nat. Commun.">
        <title>Thousands of microbial genomes shed light on interconnected biogeochemical processes in an aquifer system.</title>
        <authorList>
            <person name="Anantharaman K."/>
            <person name="Brown C.T."/>
            <person name="Hug L.A."/>
            <person name="Sharon I."/>
            <person name="Castelle C.J."/>
            <person name="Probst A.J."/>
            <person name="Thomas B.C."/>
            <person name="Singh A."/>
            <person name="Wilkins M.J."/>
            <person name="Karaoz U."/>
            <person name="Brodie E.L."/>
            <person name="Williams K.H."/>
            <person name="Hubbard S.S."/>
            <person name="Banfield J.F."/>
        </authorList>
    </citation>
    <scope>NUCLEOTIDE SEQUENCE [LARGE SCALE GENOMIC DNA]</scope>
    <source>
        <strain evidence="11">RIFCSPLOWO2_12_FULL_64_10</strain>
    </source>
</reference>
<dbReference type="Proteomes" id="UP000178606">
    <property type="component" value="Unassembled WGS sequence"/>
</dbReference>
<comment type="subcellular location">
    <subcellularLocation>
        <location evidence="1 9">Cell membrane</location>
        <topology evidence="1">Multi-pass membrane protein</topology>
    </subcellularLocation>
    <subcellularLocation>
        <location evidence="9">Bacterial flagellum basal body</location>
    </subcellularLocation>
</comment>
<evidence type="ECO:0000256" key="7">
    <source>
        <dbReference type="ARBA" id="ARBA00023136"/>
    </source>
</evidence>
<comment type="caution">
    <text evidence="10">The sequence shown here is derived from an EMBL/GenBank/DDBJ whole genome shotgun (WGS) entry which is preliminary data.</text>
</comment>
<keyword evidence="8 9" id="KW-0975">Bacterial flagellum</keyword>
<organism evidence="10 11">
    <name type="scientific">Handelsmanbacteria sp. (strain RIFCSPLOWO2_12_FULL_64_10)</name>
    <dbReference type="NCBI Taxonomy" id="1817868"/>
    <lineage>
        <taxon>Bacteria</taxon>
        <taxon>Candidatus Handelsmaniibacteriota</taxon>
    </lineage>
</organism>
<sequence>MTPQYVIQIGREAIYLMLLVSAPMLLAGLVVGIGISILQAVTQIHEVTLTFIPKIIAVTGALVITLPWIMQQIIDFMTRLMMDIPNIAR</sequence>
<dbReference type="NCBIfam" id="TIGR01402">
    <property type="entry name" value="fliQ"/>
    <property type="match status" value="1"/>
</dbReference>
<dbReference type="PANTHER" id="PTHR34040">
    <property type="entry name" value="FLAGELLAR BIOSYNTHETIC PROTEIN FLIQ"/>
    <property type="match status" value="1"/>
</dbReference>
<evidence type="ECO:0000256" key="1">
    <source>
        <dbReference type="ARBA" id="ARBA00004651"/>
    </source>
</evidence>
<proteinExistence type="inferred from homology"/>
<evidence type="ECO:0000256" key="5">
    <source>
        <dbReference type="ARBA" id="ARBA00022692"/>
    </source>
</evidence>
<dbReference type="GO" id="GO:0009425">
    <property type="term" value="C:bacterial-type flagellum basal body"/>
    <property type="evidence" value="ECO:0007669"/>
    <property type="project" value="UniProtKB-SubCell"/>
</dbReference>
<evidence type="ECO:0000256" key="6">
    <source>
        <dbReference type="ARBA" id="ARBA00022989"/>
    </source>
</evidence>
<dbReference type="Pfam" id="PF01313">
    <property type="entry name" value="Bac_export_3"/>
    <property type="match status" value="1"/>
</dbReference>
<comment type="similarity">
    <text evidence="2 9">Belongs to the FliQ/MopD/SpaQ family.</text>
</comment>
<dbReference type="GO" id="GO:0005886">
    <property type="term" value="C:plasma membrane"/>
    <property type="evidence" value="ECO:0007669"/>
    <property type="project" value="UniProtKB-SubCell"/>
</dbReference>
<evidence type="ECO:0000313" key="10">
    <source>
        <dbReference type="EMBL" id="OGG55615.1"/>
    </source>
</evidence>
<dbReference type="EMBL" id="MFKF01000066">
    <property type="protein sequence ID" value="OGG55615.1"/>
    <property type="molecule type" value="Genomic_DNA"/>
</dbReference>
<evidence type="ECO:0000256" key="9">
    <source>
        <dbReference type="RuleBase" id="RU364090"/>
    </source>
</evidence>
<keyword evidence="4 9" id="KW-1003">Cell membrane</keyword>
<evidence type="ECO:0000256" key="4">
    <source>
        <dbReference type="ARBA" id="ARBA00022475"/>
    </source>
</evidence>
<evidence type="ECO:0000313" key="11">
    <source>
        <dbReference type="Proteomes" id="UP000178606"/>
    </source>
</evidence>
<dbReference type="InterPro" id="IPR002191">
    <property type="entry name" value="Bac_export_3"/>
</dbReference>
<keyword evidence="5 9" id="KW-0812">Transmembrane</keyword>
<protein>
    <recommendedName>
        <fullName evidence="3 9">Flagellar biosynthetic protein FliQ</fullName>
    </recommendedName>
</protein>
<accession>A0A1F6D2L4</accession>
<name>A0A1F6D2L4_HANXR</name>
<dbReference type="GO" id="GO:0044780">
    <property type="term" value="P:bacterial-type flagellum assembly"/>
    <property type="evidence" value="ECO:0007669"/>
    <property type="project" value="InterPro"/>
</dbReference>
<evidence type="ECO:0000256" key="3">
    <source>
        <dbReference type="ARBA" id="ARBA00021718"/>
    </source>
</evidence>